<dbReference type="EMBL" id="AP027452">
    <property type="protein sequence ID" value="BDY33177.1"/>
    <property type="molecule type" value="Genomic_DNA"/>
</dbReference>
<proteinExistence type="predicted"/>
<sequence>MIYLPIMVNNTKIGEVEIRRTFSDLTGPGVHRYVWYLRTSNRSGRPCALSSIVDHPESDGALALIRTVLNEIGDVPLHAGENCKS</sequence>
<dbReference type="Proteomes" id="UP001241092">
    <property type="component" value="Chromosome"/>
</dbReference>
<dbReference type="AlphaFoldDB" id="A0AAI8XSJ3"/>
<evidence type="ECO:0000313" key="1">
    <source>
        <dbReference type="EMBL" id="BDY33177.1"/>
    </source>
</evidence>
<organism evidence="1 2">
    <name type="scientific">Mycolicibacterium mageritense</name>
    <name type="common">Mycobacterium mageritense</name>
    <dbReference type="NCBI Taxonomy" id="53462"/>
    <lineage>
        <taxon>Bacteria</taxon>
        <taxon>Bacillati</taxon>
        <taxon>Actinomycetota</taxon>
        <taxon>Actinomycetes</taxon>
        <taxon>Mycobacteriales</taxon>
        <taxon>Mycobacteriaceae</taxon>
        <taxon>Mycolicibacterium</taxon>
    </lineage>
</organism>
<protein>
    <submittedName>
        <fullName evidence="1">Uncharacterized protein</fullName>
    </submittedName>
</protein>
<evidence type="ECO:0000313" key="2">
    <source>
        <dbReference type="Proteomes" id="UP001241092"/>
    </source>
</evidence>
<gene>
    <name evidence="1" type="ORF">hbim_07152</name>
</gene>
<reference evidence="1" key="1">
    <citation type="submission" date="2023-03" db="EMBL/GenBank/DDBJ databases">
        <title>Draft genome sequence of a Mycolicibacterium mageritense strain H4_3_1 isolated from a hybrid biological-inorganic system reactor.</title>
        <authorList>
            <person name="Feng X."/>
            <person name="Kazama D."/>
            <person name="Sato K."/>
            <person name="Kobayashi H."/>
        </authorList>
    </citation>
    <scope>NUCLEOTIDE SEQUENCE</scope>
    <source>
        <strain evidence="1">H4_3_1</strain>
    </source>
</reference>
<accession>A0AAI8XSJ3</accession>
<name>A0AAI8XSJ3_MYCME</name>